<reference evidence="2 3" key="1">
    <citation type="journal article" date="2019" name="Genome Biol. Evol.">
        <title>Day and night: Metabolic profiles and evolutionary relationships of six axenic non-marine cyanobacteria.</title>
        <authorList>
            <person name="Will S.E."/>
            <person name="Henke P."/>
            <person name="Boedeker C."/>
            <person name="Huang S."/>
            <person name="Brinkmann H."/>
            <person name="Rohde M."/>
            <person name="Jarek M."/>
            <person name="Friedl T."/>
            <person name="Seufert S."/>
            <person name="Schumacher M."/>
            <person name="Overmann J."/>
            <person name="Neumann-Schaal M."/>
            <person name="Petersen J."/>
        </authorList>
    </citation>
    <scope>NUCLEOTIDE SEQUENCE [LARGE SCALE GENOMIC DNA]</scope>
    <source>
        <strain evidence="2 3">SAG 39.79</strain>
    </source>
</reference>
<protein>
    <submittedName>
        <fullName evidence="2">Uncharacterized protein</fullName>
    </submittedName>
</protein>
<sequence>MTSLLDIVEDGDAGEAGQQDISDISMLSVGDEVAQSDEVKSSGDDASGGKACTDSRTKIELGKEHSITSK</sequence>
<organism evidence="2 3">
    <name type="scientific">Chroococcidiopsis cubana SAG 39.79</name>
    <dbReference type="NCBI Taxonomy" id="388085"/>
    <lineage>
        <taxon>Bacteria</taxon>
        <taxon>Bacillati</taxon>
        <taxon>Cyanobacteriota</taxon>
        <taxon>Cyanophyceae</taxon>
        <taxon>Chroococcidiopsidales</taxon>
        <taxon>Chroococcidiopsidaceae</taxon>
        <taxon>Chroococcidiopsis</taxon>
    </lineage>
</organism>
<evidence type="ECO:0000256" key="1">
    <source>
        <dbReference type="SAM" id="MobiDB-lite"/>
    </source>
</evidence>
<accession>A0AB37UA49</accession>
<comment type="caution">
    <text evidence="2">The sequence shown here is derived from an EMBL/GenBank/DDBJ whole genome shotgun (WGS) entry which is preliminary data.</text>
</comment>
<gene>
    <name evidence="2" type="ORF">DSM107010_64210</name>
</gene>
<feature type="region of interest" description="Disordered" evidence="1">
    <location>
        <begin position="1"/>
        <end position="70"/>
    </location>
</feature>
<feature type="compositionally biased region" description="Basic and acidic residues" evidence="1">
    <location>
        <begin position="53"/>
        <end position="70"/>
    </location>
</feature>
<name>A0AB37UA49_9CYAN</name>
<evidence type="ECO:0000313" key="3">
    <source>
        <dbReference type="Proteomes" id="UP000282574"/>
    </source>
</evidence>
<proteinExistence type="predicted"/>
<dbReference type="AlphaFoldDB" id="A0AB37UA49"/>
<evidence type="ECO:0000313" key="2">
    <source>
        <dbReference type="EMBL" id="RUT01949.1"/>
    </source>
</evidence>
<keyword evidence="3" id="KW-1185">Reference proteome</keyword>
<dbReference type="EMBL" id="RSCK01000118">
    <property type="protein sequence ID" value="RUT01949.1"/>
    <property type="molecule type" value="Genomic_DNA"/>
</dbReference>
<dbReference type="Proteomes" id="UP000282574">
    <property type="component" value="Unassembled WGS sequence"/>
</dbReference>